<dbReference type="EMBL" id="CM042010">
    <property type="protein sequence ID" value="KAI3778701.1"/>
    <property type="molecule type" value="Genomic_DNA"/>
</dbReference>
<dbReference type="Proteomes" id="UP001055811">
    <property type="component" value="Linkage Group LG02"/>
</dbReference>
<reference evidence="1 2" key="2">
    <citation type="journal article" date="2022" name="Mol. Ecol. Resour.">
        <title>The genomes of chicory, endive, great burdock and yacon provide insights into Asteraceae paleo-polyploidization history and plant inulin production.</title>
        <authorList>
            <person name="Fan W."/>
            <person name="Wang S."/>
            <person name="Wang H."/>
            <person name="Wang A."/>
            <person name="Jiang F."/>
            <person name="Liu H."/>
            <person name="Zhao H."/>
            <person name="Xu D."/>
            <person name="Zhang Y."/>
        </authorList>
    </citation>
    <scope>NUCLEOTIDE SEQUENCE [LARGE SCALE GENOMIC DNA]</scope>
    <source>
        <strain evidence="2">cv. Punajuju</strain>
        <tissue evidence="1">Leaves</tissue>
    </source>
</reference>
<evidence type="ECO:0000313" key="1">
    <source>
        <dbReference type="EMBL" id="KAI3778701.1"/>
    </source>
</evidence>
<organism evidence="1 2">
    <name type="scientific">Cichorium intybus</name>
    <name type="common">Chicory</name>
    <dbReference type="NCBI Taxonomy" id="13427"/>
    <lineage>
        <taxon>Eukaryota</taxon>
        <taxon>Viridiplantae</taxon>
        <taxon>Streptophyta</taxon>
        <taxon>Embryophyta</taxon>
        <taxon>Tracheophyta</taxon>
        <taxon>Spermatophyta</taxon>
        <taxon>Magnoliopsida</taxon>
        <taxon>eudicotyledons</taxon>
        <taxon>Gunneridae</taxon>
        <taxon>Pentapetalae</taxon>
        <taxon>asterids</taxon>
        <taxon>campanulids</taxon>
        <taxon>Asterales</taxon>
        <taxon>Asteraceae</taxon>
        <taxon>Cichorioideae</taxon>
        <taxon>Cichorieae</taxon>
        <taxon>Cichoriinae</taxon>
        <taxon>Cichorium</taxon>
    </lineage>
</organism>
<protein>
    <submittedName>
        <fullName evidence="1">Uncharacterized protein</fullName>
    </submittedName>
</protein>
<proteinExistence type="predicted"/>
<keyword evidence="2" id="KW-1185">Reference proteome</keyword>
<name>A0ACB9G668_CICIN</name>
<accession>A0ACB9G668</accession>
<gene>
    <name evidence="1" type="ORF">L2E82_08084</name>
</gene>
<evidence type="ECO:0000313" key="2">
    <source>
        <dbReference type="Proteomes" id="UP001055811"/>
    </source>
</evidence>
<reference evidence="2" key="1">
    <citation type="journal article" date="2022" name="Mol. Ecol. Resour.">
        <title>The genomes of chicory, endive, great burdock and yacon provide insights into Asteraceae palaeo-polyploidization history and plant inulin production.</title>
        <authorList>
            <person name="Fan W."/>
            <person name="Wang S."/>
            <person name="Wang H."/>
            <person name="Wang A."/>
            <person name="Jiang F."/>
            <person name="Liu H."/>
            <person name="Zhao H."/>
            <person name="Xu D."/>
            <person name="Zhang Y."/>
        </authorList>
    </citation>
    <scope>NUCLEOTIDE SEQUENCE [LARGE SCALE GENOMIC DNA]</scope>
    <source>
        <strain evidence="2">cv. Punajuju</strain>
    </source>
</reference>
<sequence>MRFHPMKMEEINIIIRELWQQTYRWQDIDYISIHSDAEHGGTRSYSYKVVMQTGDAELEMRGRCSAVRWRGKSVTSLIIRLALAETFCLNCGILALDEPTTNSDVPNAESLAAALLRYLFIFILPFQLLPKSQISCDEGYTSLCSKGTSISKPGSQLWPAREQSLAASVQKFELAGASSTNLAVIIKNHSSNGAAYEGLKV</sequence>
<comment type="caution">
    <text evidence="1">The sequence shown here is derived from an EMBL/GenBank/DDBJ whole genome shotgun (WGS) entry which is preliminary data.</text>
</comment>